<organism evidence="7 8">
    <name type="scientific">Candidatus Kaiserbacteria bacterium CG10_big_fil_rev_8_21_14_0_10_44_10</name>
    <dbReference type="NCBI Taxonomy" id="1974606"/>
    <lineage>
        <taxon>Bacteria</taxon>
        <taxon>Candidatus Kaiseribacteriota</taxon>
    </lineage>
</organism>
<dbReference type="GO" id="GO:0016668">
    <property type="term" value="F:oxidoreductase activity, acting on a sulfur group of donors, NAD(P) as acceptor"/>
    <property type="evidence" value="ECO:0007669"/>
    <property type="project" value="UniProtKB-ARBA"/>
</dbReference>
<dbReference type="Pfam" id="PF07992">
    <property type="entry name" value="Pyr_redox_2"/>
    <property type="match status" value="1"/>
</dbReference>
<protein>
    <submittedName>
        <fullName evidence="7">Thioredoxin reductase</fullName>
    </submittedName>
</protein>
<keyword evidence="4" id="KW-1015">Disulfide bond</keyword>
<proteinExistence type="predicted"/>
<reference evidence="8" key="1">
    <citation type="submission" date="2017-09" db="EMBL/GenBank/DDBJ databases">
        <title>Depth-based differentiation of microbial function through sediment-hosted aquifers and enrichment of novel symbionts in the deep terrestrial subsurface.</title>
        <authorList>
            <person name="Probst A.J."/>
            <person name="Ladd B."/>
            <person name="Jarett J.K."/>
            <person name="Geller-Mcgrath D.E."/>
            <person name="Sieber C.M.K."/>
            <person name="Emerson J.B."/>
            <person name="Anantharaman K."/>
            <person name="Thomas B.C."/>
            <person name="Malmstrom R."/>
            <person name="Stieglmeier M."/>
            <person name="Klingl A."/>
            <person name="Woyke T."/>
            <person name="Ryan C.M."/>
            <person name="Banfield J.F."/>
        </authorList>
    </citation>
    <scope>NUCLEOTIDE SEQUENCE [LARGE SCALE GENOMIC DNA]</scope>
</reference>
<dbReference type="InterPro" id="IPR023753">
    <property type="entry name" value="FAD/NAD-binding_dom"/>
</dbReference>
<dbReference type="EMBL" id="PFBG01000020">
    <property type="protein sequence ID" value="PIR85895.1"/>
    <property type="molecule type" value="Genomic_DNA"/>
</dbReference>
<keyword evidence="3" id="KW-0560">Oxidoreductase</keyword>
<comment type="caution">
    <text evidence="7">The sequence shown here is derived from an EMBL/GenBank/DDBJ whole genome shotgun (WGS) entry which is preliminary data.</text>
</comment>
<name>A0A2H0UJC2_9BACT</name>
<evidence type="ECO:0000256" key="5">
    <source>
        <dbReference type="ARBA" id="ARBA00023284"/>
    </source>
</evidence>
<evidence type="ECO:0000313" key="8">
    <source>
        <dbReference type="Proteomes" id="UP000229612"/>
    </source>
</evidence>
<keyword evidence="2" id="KW-0274">FAD</keyword>
<sequence length="311" mass="33296">MKPTVYDLIIIGGGPAGASAGVYASRKQLKTLLITSEWGGQSTVSPDIQNWIGTPSISGSDLAKSFETHLKTYAGDILTIKDKTFVTSLTKDGENFVVQTDKEESFTATAVLVTSGSKRRALSSPGAAEFENKGLTYCASCDGPMFSGQDVAVIGGGNAGFETAAQLLAYAKSVTLIHKNDAFKADPVTVEKVMKDPKMRAVLNTDVAEVVGDKFVSGLKLKNVQTGEESEIAVTGVFVEIGMIPNTEFVKDILPLDEYNRVKIDPWTQKTEVPGVWAAGDCTNIKYHQNNISAGDAVRALEDIYVTLKTK</sequence>
<gene>
    <name evidence="7" type="ORF">COU14_01885</name>
</gene>
<keyword evidence="5" id="KW-0676">Redox-active center</keyword>
<evidence type="ECO:0000313" key="7">
    <source>
        <dbReference type="EMBL" id="PIR85895.1"/>
    </source>
</evidence>
<dbReference type="AlphaFoldDB" id="A0A2H0UJC2"/>
<dbReference type="PANTHER" id="PTHR48105">
    <property type="entry name" value="THIOREDOXIN REDUCTASE 1-RELATED-RELATED"/>
    <property type="match status" value="1"/>
</dbReference>
<dbReference type="InterPro" id="IPR050097">
    <property type="entry name" value="Ferredoxin-NADP_redctase_2"/>
</dbReference>
<dbReference type="PRINTS" id="PR00368">
    <property type="entry name" value="FADPNR"/>
</dbReference>
<evidence type="ECO:0000259" key="6">
    <source>
        <dbReference type="Pfam" id="PF07992"/>
    </source>
</evidence>
<dbReference type="PROSITE" id="PS00573">
    <property type="entry name" value="PYRIDINE_REDOX_2"/>
    <property type="match status" value="1"/>
</dbReference>
<evidence type="ECO:0000256" key="4">
    <source>
        <dbReference type="ARBA" id="ARBA00023157"/>
    </source>
</evidence>
<dbReference type="Gene3D" id="3.50.50.60">
    <property type="entry name" value="FAD/NAD(P)-binding domain"/>
    <property type="match status" value="2"/>
</dbReference>
<dbReference type="PRINTS" id="PR00469">
    <property type="entry name" value="PNDRDTASEII"/>
</dbReference>
<evidence type="ECO:0000256" key="1">
    <source>
        <dbReference type="ARBA" id="ARBA00022630"/>
    </source>
</evidence>
<dbReference type="InterPro" id="IPR008255">
    <property type="entry name" value="Pyr_nucl-diS_OxRdtase_2_AS"/>
</dbReference>
<dbReference type="InterPro" id="IPR036188">
    <property type="entry name" value="FAD/NAD-bd_sf"/>
</dbReference>
<evidence type="ECO:0000256" key="3">
    <source>
        <dbReference type="ARBA" id="ARBA00023002"/>
    </source>
</evidence>
<dbReference type="SUPFAM" id="SSF51905">
    <property type="entry name" value="FAD/NAD(P)-binding domain"/>
    <property type="match status" value="1"/>
</dbReference>
<accession>A0A2H0UJC2</accession>
<keyword evidence="1" id="KW-0285">Flavoprotein</keyword>
<evidence type="ECO:0000256" key="2">
    <source>
        <dbReference type="ARBA" id="ARBA00022827"/>
    </source>
</evidence>
<dbReference type="Proteomes" id="UP000229612">
    <property type="component" value="Unassembled WGS sequence"/>
</dbReference>
<feature type="domain" description="FAD/NAD(P)-binding" evidence="6">
    <location>
        <begin position="6"/>
        <end position="293"/>
    </location>
</feature>